<reference evidence="6" key="1">
    <citation type="submission" date="2018-06" db="EMBL/GenBank/DDBJ databases">
        <authorList>
            <person name="Zhirakovskaya E."/>
        </authorList>
    </citation>
    <scope>NUCLEOTIDE SEQUENCE</scope>
</reference>
<comment type="pathway">
    <text evidence="1">Porphyrin-containing compound metabolism; protoheme biosynthesis.</text>
</comment>
<dbReference type="Pfam" id="PF00762">
    <property type="entry name" value="Ferrochelatase"/>
    <property type="match status" value="1"/>
</dbReference>
<dbReference type="PANTHER" id="PTHR11108">
    <property type="entry name" value="FERROCHELATASE"/>
    <property type="match status" value="1"/>
</dbReference>
<sequence length="345" mass="38144">MIDTQPVGVLLLQLGTPDSASTRDVRRYLNEFLSDPRVMDVPAPVRWLLLNTVILPFRPRKSGELYKKIWTEDGSPLLVHTKALAADVQSKLGNGYLVDFGMRYGSPTIASALDRLLARDVANIRVLPLFPQYASSAGGSATARTMELLAERWNVPSVSFLPEFYNEPGYIAAIVETARHRLEEFRPDHILFSYHGLPERQVKKADATGSHCLASDECCDTIGPVNRHCYRAQCFATTRLVAAGLDLSPDSYSTAFQSRLAGTPWITPQTDRVLQGLHDTGIRRLAVFTNSFVADCLETLEEIGIRLAKQWEELGGDELLLIPCVNESPTWVDTVVSMALNGDPG</sequence>
<dbReference type="CDD" id="cd00419">
    <property type="entry name" value="Ferrochelatase_C"/>
    <property type="match status" value="1"/>
</dbReference>
<keyword evidence="3" id="KW-0350">Heme biosynthesis</keyword>
<dbReference type="GO" id="GO:0006783">
    <property type="term" value="P:heme biosynthetic process"/>
    <property type="evidence" value="ECO:0007669"/>
    <property type="project" value="UniProtKB-KW"/>
</dbReference>
<organism evidence="6">
    <name type="scientific">hydrothermal vent metagenome</name>
    <dbReference type="NCBI Taxonomy" id="652676"/>
    <lineage>
        <taxon>unclassified sequences</taxon>
        <taxon>metagenomes</taxon>
        <taxon>ecological metagenomes</taxon>
    </lineage>
</organism>
<dbReference type="GO" id="GO:0004325">
    <property type="term" value="F:ferrochelatase activity"/>
    <property type="evidence" value="ECO:0007669"/>
    <property type="project" value="InterPro"/>
</dbReference>
<name>A0A3B0SML1_9ZZZZ</name>
<dbReference type="HAMAP" id="MF_00323">
    <property type="entry name" value="Ferrochelatase"/>
    <property type="match status" value="1"/>
</dbReference>
<dbReference type="PANTHER" id="PTHR11108:SF1">
    <property type="entry name" value="FERROCHELATASE, MITOCHONDRIAL"/>
    <property type="match status" value="1"/>
</dbReference>
<dbReference type="EMBL" id="UOEI01000368">
    <property type="protein sequence ID" value="VAW03492.1"/>
    <property type="molecule type" value="Genomic_DNA"/>
</dbReference>
<evidence type="ECO:0000256" key="3">
    <source>
        <dbReference type="ARBA" id="ARBA00023133"/>
    </source>
</evidence>
<accession>A0A3B0SML1</accession>
<dbReference type="SUPFAM" id="SSF53800">
    <property type="entry name" value="Chelatase"/>
    <property type="match status" value="1"/>
</dbReference>
<keyword evidence="4 6" id="KW-0456">Lyase</keyword>
<evidence type="ECO:0000313" key="6">
    <source>
        <dbReference type="EMBL" id="VAW03492.1"/>
    </source>
</evidence>
<dbReference type="AlphaFoldDB" id="A0A3B0SML1"/>
<proteinExistence type="inferred from homology"/>
<keyword evidence="2" id="KW-0408">Iron</keyword>
<dbReference type="UniPathway" id="UPA00252"/>
<evidence type="ECO:0000256" key="4">
    <source>
        <dbReference type="ARBA" id="ARBA00023239"/>
    </source>
</evidence>
<evidence type="ECO:0000256" key="2">
    <source>
        <dbReference type="ARBA" id="ARBA00023004"/>
    </source>
</evidence>
<dbReference type="InterPro" id="IPR033659">
    <property type="entry name" value="Ferrochelatase_N"/>
</dbReference>
<evidence type="ECO:0000256" key="1">
    <source>
        <dbReference type="ARBA" id="ARBA00004744"/>
    </source>
</evidence>
<gene>
    <name evidence="6" type="ORF">MNBD_ACTINO01-895</name>
</gene>
<dbReference type="NCBIfam" id="TIGR00109">
    <property type="entry name" value="hemH"/>
    <property type="match status" value="1"/>
</dbReference>
<dbReference type="CDD" id="cd03411">
    <property type="entry name" value="Ferrochelatase_N"/>
    <property type="match status" value="1"/>
</dbReference>
<evidence type="ECO:0000256" key="5">
    <source>
        <dbReference type="ARBA" id="ARBA00023244"/>
    </source>
</evidence>
<dbReference type="InterPro" id="IPR033644">
    <property type="entry name" value="Ferrochelatase_C"/>
</dbReference>
<dbReference type="Gene3D" id="3.40.50.1400">
    <property type="match status" value="2"/>
</dbReference>
<dbReference type="EC" id="4.99.1.1" evidence="6"/>
<keyword evidence="5" id="KW-0627">Porphyrin biosynthesis</keyword>
<dbReference type="InterPro" id="IPR001015">
    <property type="entry name" value="Ferrochelatase"/>
</dbReference>
<protein>
    <submittedName>
        <fullName evidence="6">Ferrochelatase, protoheme ferro-lyase</fullName>
        <ecNumber evidence="6">4.99.1.1</ecNumber>
    </submittedName>
</protein>